<evidence type="ECO:0000259" key="16">
    <source>
        <dbReference type="Pfam" id="PF18075"/>
    </source>
</evidence>
<gene>
    <name evidence="17" type="primary">ftsX</name>
    <name evidence="17" type="ORF">EOE65_06840</name>
</gene>
<evidence type="ECO:0000256" key="14">
    <source>
        <dbReference type="SAM" id="Phobius"/>
    </source>
</evidence>
<organism evidence="17 18">
    <name type="scientific">Neptunomonas marina</name>
    <dbReference type="NCBI Taxonomy" id="1815562"/>
    <lineage>
        <taxon>Bacteria</taxon>
        <taxon>Pseudomonadati</taxon>
        <taxon>Pseudomonadota</taxon>
        <taxon>Gammaproteobacteria</taxon>
        <taxon>Oceanospirillales</taxon>
        <taxon>Oceanospirillaceae</taxon>
        <taxon>Neptunomonas</taxon>
    </lineage>
</organism>
<dbReference type="Pfam" id="PF02687">
    <property type="entry name" value="FtsX"/>
    <property type="match status" value="1"/>
</dbReference>
<dbReference type="InterPro" id="IPR003838">
    <property type="entry name" value="ABC3_permease_C"/>
</dbReference>
<evidence type="ECO:0000256" key="10">
    <source>
        <dbReference type="ARBA" id="ARBA00023136"/>
    </source>
</evidence>
<evidence type="ECO:0000259" key="15">
    <source>
        <dbReference type="Pfam" id="PF02687"/>
    </source>
</evidence>
<dbReference type="Proteomes" id="UP000282818">
    <property type="component" value="Unassembled WGS sequence"/>
</dbReference>
<dbReference type="PIRSF" id="PIRSF003097">
    <property type="entry name" value="FtsX"/>
    <property type="match status" value="1"/>
</dbReference>
<keyword evidence="18" id="KW-1185">Reference proteome</keyword>
<dbReference type="GO" id="GO:0005886">
    <property type="term" value="C:plasma membrane"/>
    <property type="evidence" value="ECO:0007669"/>
    <property type="project" value="UniProtKB-SubCell"/>
</dbReference>
<feature type="transmembrane region" description="Helical" evidence="14">
    <location>
        <begin position="210"/>
        <end position="230"/>
    </location>
</feature>
<evidence type="ECO:0000256" key="6">
    <source>
        <dbReference type="ARBA" id="ARBA00022519"/>
    </source>
</evidence>
<evidence type="ECO:0000256" key="8">
    <source>
        <dbReference type="ARBA" id="ARBA00022692"/>
    </source>
</evidence>
<keyword evidence="9 14" id="KW-1133">Transmembrane helix</keyword>
<evidence type="ECO:0000256" key="5">
    <source>
        <dbReference type="ARBA" id="ARBA00022475"/>
    </source>
</evidence>
<dbReference type="GO" id="GO:0032153">
    <property type="term" value="C:cell division site"/>
    <property type="evidence" value="ECO:0007669"/>
    <property type="project" value="TreeGrafter"/>
</dbReference>
<evidence type="ECO:0000256" key="12">
    <source>
        <dbReference type="PIRNR" id="PIRNR003097"/>
    </source>
</evidence>
<proteinExistence type="inferred from homology"/>
<dbReference type="PANTHER" id="PTHR47755">
    <property type="entry name" value="CELL DIVISION PROTEIN FTSX"/>
    <property type="match status" value="1"/>
</dbReference>
<evidence type="ECO:0000256" key="4">
    <source>
        <dbReference type="ARBA" id="ARBA00021907"/>
    </source>
</evidence>
<keyword evidence="10 12" id="KW-0472">Membrane</keyword>
<evidence type="ECO:0000256" key="11">
    <source>
        <dbReference type="ARBA" id="ARBA00023306"/>
    </source>
</evidence>
<keyword evidence="5 12" id="KW-1003">Cell membrane</keyword>
<dbReference type="AlphaFoldDB" id="A0A437QB03"/>
<dbReference type="RefSeq" id="WP_127693546.1">
    <property type="nucleotide sequence ID" value="NZ_SACQ01000002.1"/>
</dbReference>
<comment type="caution">
    <text evidence="17">The sequence shown here is derived from an EMBL/GenBank/DDBJ whole genome shotgun (WGS) entry which is preliminary data.</text>
</comment>
<feature type="transmembrane region" description="Helical" evidence="14">
    <location>
        <begin position="263"/>
        <end position="284"/>
    </location>
</feature>
<evidence type="ECO:0000256" key="3">
    <source>
        <dbReference type="ARBA" id="ARBA00011160"/>
    </source>
</evidence>
<feature type="region of interest" description="Disordered" evidence="13">
    <location>
        <begin position="1"/>
        <end position="38"/>
    </location>
</feature>
<feature type="domain" description="FtsX extracellular" evidence="16">
    <location>
        <begin position="98"/>
        <end position="189"/>
    </location>
</feature>
<dbReference type="InterPro" id="IPR040690">
    <property type="entry name" value="FtsX_ECD"/>
</dbReference>
<keyword evidence="8 14" id="KW-0812">Transmembrane</keyword>
<dbReference type="PANTHER" id="PTHR47755:SF1">
    <property type="entry name" value="CELL DIVISION PROTEIN FTSX"/>
    <property type="match status" value="1"/>
</dbReference>
<dbReference type="InterPro" id="IPR047590">
    <property type="entry name" value="FtsX_proteobact-type"/>
</dbReference>
<sequence length="338" mass="37427">MDKKRGAVRVQPTPKPVAEPKGPRGAEHHHIDRKGHSDNWRRHHVDVCKSALRKLLTTPVASAMTIAVLAIALTLPGFLFSALDNMRTIATGWEGETRISLYLQPSLSDADADRFGRQLMLRDDIAAIDMISREQGLREFARISGFSDVLDTLSDNPLPAVVVLMPTATSTKDLGLLRASFEALPEVDEAVLDMEWLQRLQAIMGLASRAVYVLGVLLGLTVLLVIGNTIRVAIESRRDEIVVSKLVGATDAWVRRPFLYTGFWYGLIAALVAWVSIQAAWLMLEQPVEQLAQLYRSHYQLQGLGLMGSLWLFICSVLLGWAGAGLAVHRHLRDIEPQ</sequence>
<evidence type="ECO:0000256" key="13">
    <source>
        <dbReference type="SAM" id="MobiDB-lite"/>
    </source>
</evidence>
<comment type="similarity">
    <text evidence="2 12">Belongs to the ABC-4 integral membrane protein family. FtsX subfamily.</text>
</comment>
<evidence type="ECO:0000313" key="17">
    <source>
        <dbReference type="EMBL" id="RVU31687.1"/>
    </source>
</evidence>
<feature type="domain" description="ABC3 transporter permease C-terminal" evidence="15">
    <location>
        <begin position="213"/>
        <end position="322"/>
    </location>
</feature>
<dbReference type="EMBL" id="SACQ01000002">
    <property type="protein sequence ID" value="RVU31687.1"/>
    <property type="molecule type" value="Genomic_DNA"/>
</dbReference>
<dbReference type="Pfam" id="PF18075">
    <property type="entry name" value="FtsX_ECD"/>
    <property type="match status" value="1"/>
</dbReference>
<keyword evidence="6 12" id="KW-0997">Cell inner membrane</keyword>
<protein>
    <recommendedName>
        <fullName evidence="4 12">Cell division protein FtsX</fullName>
    </recommendedName>
</protein>
<comment type="subcellular location">
    <subcellularLocation>
        <location evidence="1">Cell inner membrane</location>
        <topology evidence="1">Multi-pass membrane protein</topology>
    </subcellularLocation>
</comment>
<name>A0A437QB03_9GAMM</name>
<feature type="transmembrane region" description="Helical" evidence="14">
    <location>
        <begin position="60"/>
        <end position="83"/>
    </location>
</feature>
<dbReference type="Gene3D" id="3.30.70.3040">
    <property type="match status" value="1"/>
</dbReference>
<keyword evidence="11 12" id="KW-0131">Cell cycle</keyword>
<accession>A0A437QB03</accession>
<comment type="subunit">
    <text evidence="3">Forms a membrane-associated complex with FtsE.</text>
</comment>
<feature type="compositionally biased region" description="Basic and acidic residues" evidence="13">
    <location>
        <begin position="21"/>
        <end position="38"/>
    </location>
</feature>
<comment type="function">
    <text evidence="12">Part of the ABC transporter FtsEX involved in cellular division.</text>
</comment>
<evidence type="ECO:0000256" key="1">
    <source>
        <dbReference type="ARBA" id="ARBA00004429"/>
    </source>
</evidence>
<dbReference type="NCBIfam" id="TIGR00439">
    <property type="entry name" value="FtsX_Gneg"/>
    <property type="match status" value="1"/>
</dbReference>
<keyword evidence="7 12" id="KW-0132">Cell division</keyword>
<evidence type="ECO:0000256" key="9">
    <source>
        <dbReference type="ARBA" id="ARBA00022989"/>
    </source>
</evidence>
<evidence type="ECO:0000256" key="2">
    <source>
        <dbReference type="ARBA" id="ARBA00007379"/>
    </source>
</evidence>
<evidence type="ECO:0000256" key="7">
    <source>
        <dbReference type="ARBA" id="ARBA00022618"/>
    </source>
</evidence>
<evidence type="ECO:0000313" key="18">
    <source>
        <dbReference type="Proteomes" id="UP000282818"/>
    </source>
</evidence>
<dbReference type="GO" id="GO:0051301">
    <property type="term" value="P:cell division"/>
    <property type="evidence" value="ECO:0007669"/>
    <property type="project" value="UniProtKB-KW"/>
</dbReference>
<dbReference type="InterPro" id="IPR004513">
    <property type="entry name" value="FtsX"/>
</dbReference>
<reference evidence="17 18" key="1">
    <citation type="submission" date="2019-01" db="EMBL/GenBank/DDBJ databases">
        <authorList>
            <person name="Chen W.-M."/>
        </authorList>
    </citation>
    <scope>NUCLEOTIDE SEQUENCE [LARGE SCALE GENOMIC DNA]</scope>
    <source>
        <strain evidence="17 18">HPM-16</strain>
    </source>
</reference>
<feature type="transmembrane region" description="Helical" evidence="14">
    <location>
        <begin position="304"/>
        <end position="328"/>
    </location>
</feature>